<feature type="transmembrane region" description="Helical" evidence="1">
    <location>
        <begin position="336"/>
        <end position="356"/>
    </location>
</feature>
<evidence type="ECO:0000259" key="2">
    <source>
        <dbReference type="PROSITE" id="PS50850"/>
    </source>
</evidence>
<keyword evidence="1" id="KW-1133">Transmembrane helix</keyword>
<dbReference type="GeneID" id="41715354"/>
<gene>
    <name evidence="3" type="ORF">IC006_1600</name>
</gene>
<reference evidence="3 4" key="1">
    <citation type="journal article" date="2020" name="Int. J. Syst. Evol. Microbiol.">
        <title>Sulfuracidifex tepidarius gen. nov., sp. nov. and transfer of Sulfolobus metallicus Huber and Stetter 1992 to the genus Sulfuracidifex as Sulfuracidifex metallicus comb. nov.</title>
        <authorList>
            <person name="Itoh T."/>
            <person name="Miura T."/>
            <person name="Sakai H.D."/>
            <person name="Kato S."/>
            <person name="Ohkuma M."/>
            <person name="Takashina T."/>
        </authorList>
    </citation>
    <scope>NUCLEOTIDE SEQUENCE [LARGE SCALE GENOMIC DNA]</scope>
    <source>
        <strain evidence="3 4">IC-006</strain>
    </source>
</reference>
<dbReference type="InterPro" id="IPR020846">
    <property type="entry name" value="MFS_dom"/>
</dbReference>
<feature type="domain" description="Major facilitator superfamily (MFS) profile" evidence="2">
    <location>
        <begin position="173"/>
        <end position="366"/>
    </location>
</feature>
<feature type="transmembrane region" description="Helical" evidence="1">
    <location>
        <begin position="6"/>
        <end position="29"/>
    </location>
</feature>
<evidence type="ECO:0000313" key="3">
    <source>
        <dbReference type="EMBL" id="BBG24291.1"/>
    </source>
</evidence>
<keyword evidence="1" id="KW-0472">Membrane</keyword>
<evidence type="ECO:0000256" key="1">
    <source>
        <dbReference type="SAM" id="Phobius"/>
    </source>
</evidence>
<feature type="transmembrane region" description="Helical" evidence="1">
    <location>
        <begin position="221"/>
        <end position="239"/>
    </location>
</feature>
<dbReference type="EMBL" id="AP018929">
    <property type="protein sequence ID" value="BBG24291.1"/>
    <property type="molecule type" value="Genomic_DNA"/>
</dbReference>
<organism evidence="3 4">
    <name type="scientific">Sulfuracidifex tepidarius</name>
    <dbReference type="NCBI Taxonomy" id="1294262"/>
    <lineage>
        <taxon>Archaea</taxon>
        <taxon>Thermoproteota</taxon>
        <taxon>Thermoprotei</taxon>
        <taxon>Sulfolobales</taxon>
        <taxon>Sulfolobaceae</taxon>
        <taxon>Sulfuracidifex</taxon>
    </lineage>
</organism>
<dbReference type="OrthoDB" id="56622at2157"/>
<dbReference type="Pfam" id="PF07690">
    <property type="entry name" value="MFS_1"/>
    <property type="match status" value="2"/>
</dbReference>
<dbReference type="InterPro" id="IPR011701">
    <property type="entry name" value="MFS"/>
</dbReference>
<evidence type="ECO:0000313" key="4">
    <source>
        <dbReference type="Proteomes" id="UP000322983"/>
    </source>
</evidence>
<dbReference type="RefSeq" id="WP_084739573.1">
    <property type="nucleotide sequence ID" value="NZ_AP018929.1"/>
</dbReference>
<dbReference type="Proteomes" id="UP000322983">
    <property type="component" value="Chromosome"/>
</dbReference>
<dbReference type="PANTHER" id="PTHR23520">
    <property type="entry name" value="TRANSPORTER, PUTATIVE (AFU_ORTHOLOGUE AFUA_3G04000)-RELATED"/>
    <property type="match status" value="1"/>
</dbReference>
<dbReference type="STRING" id="1294262.GCA_001316085_00432"/>
<dbReference type="KEGG" id="step:IC006_1600"/>
<accession>A0A510DVP0</accession>
<name>A0A510DVP0_9CREN</name>
<dbReference type="PROSITE" id="PS50850">
    <property type="entry name" value="MFS"/>
    <property type="match status" value="1"/>
</dbReference>
<feature type="transmembrane region" description="Helical" evidence="1">
    <location>
        <begin position="186"/>
        <end position="209"/>
    </location>
</feature>
<feature type="transmembrane region" description="Helical" evidence="1">
    <location>
        <begin position="146"/>
        <end position="165"/>
    </location>
</feature>
<protein>
    <recommendedName>
        <fullName evidence="2">Major facilitator superfamily (MFS) profile domain-containing protein</fullName>
    </recommendedName>
</protein>
<sequence>MRKLSLLIVSSMVTGITWGANSLMIPLYLKGLGLSPFEIGTLLALAILVSATVSLVLSAYADAYGKIRALTIQSLLSIVGIILLIVGIPFGYITLGGFGGGTIKMAMISDLSDDMERDLSRVNSGSILFSVLGSAIVGFLDPPYVFSVELIIYIISIALVIAVGETSSPQRKFTFGLKSGKTIFKFSTDSLIGLGAGMVIPLMSLWFYLKFGIGREELAPIYVISELTLAFSSMISPILSKRFGTVNTIFATEIASILLLVYLPFTSSFLDASLVYVVRNALMNMTSPIREAFILSLIPREERSRGNGFVNLFHAIPRALGPEIGGMFFGLGNLTLPFLITASLYSISGIAFFFMFRKVNDSKPLS</sequence>
<keyword evidence="1" id="KW-0812">Transmembrane</keyword>
<dbReference type="PANTHER" id="PTHR23520:SF5">
    <property type="entry name" value="TRANSPORTER, PUTATIVE (AFU_ORTHOLOGUE AFUA_3G04000)-RELATED"/>
    <property type="match status" value="1"/>
</dbReference>
<feature type="transmembrane region" description="Helical" evidence="1">
    <location>
        <begin position="72"/>
        <end position="98"/>
    </location>
</feature>
<dbReference type="GO" id="GO:0022857">
    <property type="term" value="F:transmembrane transporter activity"/>
    <property type="evidence" value="ECO:0007669"/>
    <property type="project" value="InterPro"/>
</dbReference>
<dbReference type="Gene3D" id="1.20.1250.20">
    <property type="entry name" value="MFS general substrate transporter like domains"/>
    <property type="match status" value="2"/>
</dbReference>
<keyword evidence="4" id="KW-1185">Reference proteome</keyword>
<dbReference type="AlphaFoldDB" id="A0A510DVP0"/>
<dbReference type="InterPro" id="IPR036259">
    <property type="entry name" value="MFS_trans_sf"/>
</dbReference>
<proteinExistence type="predicted"/>
<feature type="transmembrane region" description="Helical" evidence="1">
    <location>
        <begin position="246"/>
        <end position="265"/>
    </location>
</feature>
<dbReference type="SUPFAM" id="SSF103473">
    <property type="entry name" value="MFS general substrate transporter"/>
    <property type="match status" value="1"/>
</dbReference>
<feature type="transmembrane region" description="Helical" evidence="1">
    <location>
        <begin position="41"/>
        <end position="60"/>
    </location>
</feature>